<reference evidence="1" key="1">
    <citation type="submission" date="2022-11" db="EMBL/GenBank/DDBJ databases">
        <title>Lysinibacillus irui.</title>
        <authorList>
            <person name="Akintayo S.O."/>
        </authorList>
    </citation>
    <scope>NUCLEOTIDE SEQUENCE</scope>
    <source>
        <strain evidence="1">IRB4-01</strain>
    </source>
</reference>
<dbReference type="Proteomes" id="UP001219585">
    <property type="component" value="Chromosome"/>
</dbReference>
<dbReference type="RefSeq" id="WP_274793336.1">
    <property type="nucleotide sequence ID" value="NZ_CP113527.1"/>
</dbReference>
<name>A0AAJ5RGZ1_9BACI</name>
<proteinExistence type="predicted"/>
<gene>
    <name evidence="1" type="ORF">OU989_12325</name>
</gene>
<accession>A0AAJ5RGZ1</accession>
<dbReference type="KEGG" id="liu:OU989_12325"/>
<evidence type="ECO:0000313" key="2">
    <source>
        <dbReference type="Proteomes" id="UP001219585"/>
    </source>
</evidence>
<protein>
    <submittedName>
        <fullName evidence="1">Uncharacterized protein</fullName>
    </submittedName>
</protein>
<organism evidence="1 2">
    <name type="scientific">Lysinibacillus irui</name>
    <dbReference type="NCBI Taxonomy" id="2998077"/>
    <lineage>
        <taxon>Bacteria</taxon>
        <taxon>Bacillati</taxon>
        <taxon>Bacillota</taxon>
        <taxon>Bacilli</taxon>
        <taxon>Bacillales</taxon>
        <taxon>Bacillaceae</taxon>
        <taxon>Lysinibacillus</taxon>
    </lineage>
</organism>
<dbReference type="AlphaFoldDB" id="A0AAJ5RGZ1"/>
<dbReference type="EMBL" id="CP113527">
    <property type="protein sequence ID" value="WDV05101.1"/>
    <property type="molecule type" value="Genomic_DNA"/>
</dbReference>
<sequence length="67" mass="7875">MKKLDQQKFICHSENNRVFRHRINAIDIDSNESPLEVIPEEEVILPIKNRYFYKLADDIALTNGAIF</sequence>
<evidence type="ECO:0000313" key="1">
    <source>
        <dbReference type="EMBL" id="WDV05101.1"/>
    </source>
</evidence>